<reference evidence="2 3" key="1">
    <citation type="submission" date="2016-05" db="EMBL/GenBank/DDBJ databases">
        <title>Comparative analysis of secretome profiles of manganese(II)-oxidizing ascomycete fungi.</title>
        <authorList>
            <consortium name="DOE Joint Genome Institute"/>
            <person name="Zeiner C.A."/>
            <person name="Purvine S.O."/>
            <person name="Zink E.M."/>
            <person name="Wu S."/>
            <person name="Pasa-Tolic L."/>
            <person name="Chaput D.L."/>
            <person name="Haridas S."/>
            <person name="Grigoriev I.V."/>
            <person name="Santelli C.M."/>
            <person name="Hansel C.M."/>
        </authorList>
    </citation>
    <scope>NUCLEOTIDE SEQUENCE [LARGE SCALE GENOMIC DNA]</scope>
    <source>
        <strain evidence="2 3">SRC1lrK2f</strain>
    </source>
</reference>
<protein>
    <submittedName>
        <fullName evidence="2">Uncharacterized protein</fullName>
    </submittedName>
</protein>
<feature type="transmembrane region" description="Helical" evidence="1">
    <location>
        <begin position="231"/>
        <end position="251"/>
    </location>
</feature>
<feature type="transmembrane region" description="Helical" evidence="1">
    <location>
        <begin position="15"/>
        <end position="35"/>
    </location>
</feature>
<keyword evidence="1" id="KW-0812">Transmembrane</keyword>
<feature type="transmembrane region" description="Helical" evidence="1">
    <location>
        <begin position="72"/>
        <end position="94"/>
    </location>
</feature>
<dbReference type="KEGG" id="aalt:CC77DRAFT_1054011"/>
<dbReference type="AlphaFoldDB" id="A0A177D7Q0"/>
<dbReference type="RefSeq" id="XP_018380879.1">
    <property type="nucleotide sequence ID" value="XM_018527778.1"/>
</dbReference>
<dbReference type="EMBL" id="KV441493">
    <property type="protein sequence ID" value="OAG15458.1"/>
    <property type="molecule type" value="Genomic_DNA"/>
</dbReference>
<dbReference type="VEuPathDB" id="FungiDB:CC77DRAFT_1054011"/>
<dbReference type="OMA" id="GIFLRSW"/>
<evidence type="ECO:0000256" key="1">
    <source>
        <dbReference type="SAM" id="Phobius"/>
    </source>
</evidence>
<evidence type="ECO:0000313" key="3">
    <source>
        <dbReference type="Proteomes" id="UP000077248"/>
    </source>
</evidence>
<dbReference type="Proteomes" id="UP000077248">
    <property type="component" value="Unassembled WGS sequence"/>
</dbReference>
<accession>A0A177D7Q0</accession>
<dbReference type="GeneID" id="29113372"/>
<sequence>MATCEVSGTSDMYGLGIRVGFYLQWMSSPATAWIAPGETSSLRTANAFFISATFIGLIIETALNHLDVIEIYVILLLGFGAQYSWLITSLWRVATHFNAGWDPTRHMRAPIPSTMYWFLYNTVQIAQIVFQLWFWLYKIPRTNNECARFGFAFFKVKLTSNGFRIFNVVVMVVLLVLMVAFFVLHLRQLWREGRLPLSTNAAAMTMSEIQEKREQDRVPEKREKVLCIIDTVYRVVSIAMVILATELTIAWNKIQGVNDTKSVGQLIPLMIGVGGIGHVVLAVIRGPKTVDEIMQEYYQEDSYNMMVMGASASNGREE</sequence>
<organism evidence="2 3">
    <name type="scientific">Alternaria alternata</name>
    <name type="common">Alternaria rot fungus</name>
    <name type="synonym">Torula alternata</name>
    <dbReference type="NCBI Taxonomy" id="5599"/>
    <lineage>
        <taxon>Eukaryota</taxon>
        <taxon>Fungi</taxon>
        <taxon>Dikarya</taxon>
        <taxon>Ascomycota</taxon>
        <taxon>Pezizomycotina</taxon>
        <taxon>Dothideomycetes</taxon>
        <taxon>Pleosporomycetidae</taxon>
        <taxon>Pleosporales</taxon>
        <taxon>Pleosporineae</taxon>
        <taxon>Pleosporaceae</taxon>
        <taxon>Alternaria</taxon>
        <taxon>Alternaria sect. Alternaria</taxon>
        <taxon>Alternaria alternata complex</taxon>
    </lineage>
</organism>
<feature type="transmembrane region" description="Helical" evidence="1">
    <location>
        <begin position="115"/>
        <end position="136"/>
    </location>
</feature>
<gene>
    <name evidence="2" type="ORF">CC77DRAFT_1054011</name>
</gene>
<name>A0A177D7Q0_ALTAL</name>
<evidence type="ECO:0000313" key="2">
    <source>
        <dbReference type="EMBL" id="OAG15458.1"/>
    </source>
</evidence>
<keyword evidence="1" id="KW-0472">Membrane</keyword>
<keyword evidence="3" id="KW-1185">Reference proteome</keyword>
<proteinExistence type="predicted"/>
<keyword evidence="1" id="KW-1133">Transmembrane helix</keyword>
<feature type="transmembrane region" description="Helical" evidence="1">
    <location>
        <begin position="47"/>
        <end position="66"/>
    </location>
</feature>
<feature type="transmembrane region" description="Helical" evidence="1">
    <location>
        <begin position="165"/>
        <end position="184"/>
    </location>
</feature>
<feature type="transmembrane region" description="Helical" evidence="1">
    <location>
        <begin position="263"/>
        <end position="284"/>
    </location>
</feature>